<keyword evidence="4" id="KW-1003">Cell membrane</keyword>
<reference evidence="19" key="1">
    <citation type="journal article" date="2019" name="Int. J. Syst. Evol. Microbiol.">
        <title>The Global Catalogue of Microorganisms (GCM) 10K type strain sequencing project: providing services to taxonomists for standard genome sequencing and annotation.</title>
        <authorList>
            <consortium name="The Broad Institute Genomics Platform"/>
            <consortium name="The Broad Institute Genome Sequencing Center for Infectious Disease"/>
            <person name="Wu L."/>
            <person name="Ma J."/>
        </authorList>
    </citation>
    <scope>NUCLEOTIDE SEQUENCE [LARGE SCALE GENOMIC DNA]</scope>
    <source>
        <strain evidence="19">CGMCC 1.14993</strain>
    </source>
</reference>
<dbReference type="InterPro" id="IPR003661">
    <property type="entry name" value="HisK_dim/P_dom"/>
</dbReference>
<evidence type="ECO:0000256" key="2">
    <source>
        <dbReference type="ARBA" id="ARBA00004651"/>
    </source>
</evidence>
<keyword evidence="13 15" id="KW-0472">Membrane</keyword>
<evidence type="ECO:0000313" key="19">
    <source>
        <dbReference type="Proteomes" id="UP000626244"/>
    </source>
</evidence>
<dbReference type="PROSITE" id="PS50885">
    <property type="entry name" value="HAMP"/>
    <property type="match status" value="1"/>
</dbReference>
<dbReference type="InterPro" id="IPR050398">
    <property type="entry name" value="HssS/ArlS-like"/>
</dbReference>
<keyword evidence="8" id="KW-0547">Nucleotide-binding</keyword>
<dbReference type="Pfam" id="PF00512">
    <property type="entry name" value="HisKA"/>
    <property type="match status" value="1"/>
</dbReference>
<feature type="coiled-coil region" evidence="14">
    <location>
        <begin position="235"/>
        <end position="265"/>
    </location>
</feature>
<keyword evidence="5" id="KW-0597">Phosphoprotein</keyword>
<protein>
    <recommendedName>
        <fullName evidence="3">histidine kinase</fullName>
        <ecNumber evidence="3">2.7.13.3</ecNumber>
    </recommendedName>
</protein>
<dbReference type="CDD" id="cd00082">
    <property type="entry name" value="HisKA"/>
    <property type="match status" value="1"/>
</dbReference>
<comment type="caution">
    <text evidence="18">The sequence shown here is derived from an EMBL/GenBank/DDBJ whole genome shotgun (WGS) entry which is preliminary data.</text>
</comment>
<sequence length="487" mass="55705">MRSSIKVKSSLFLAILLIGTVFGLSLLILQGIHENQKKQTEDMLAQQSKLANVYVKQVYLSQTSENPNDFFKRYGFEIARQIGIISSLHVTIYNMSGNIVGDSLPLETTTNKDIEDTLQYGLKGKTVYQEANEILNYFAPIYNTNKQIGVVQFDYSLTKNNEFYNEIIKLFIKIGMIIIFLSFIIGYFFFNSLVNNILKLRKVTEEIKSGQYPNRSILNRNDELGYLSQAIYFMSNEIQKNIKGMQQEKDNLQLAVDKLEILEQQQKHFIGSITHEFKTPLTVIRAYIDLLDMYADDPKLIEEAKENIGKESHRLYEMVEKILKLAELEKYDFELNKESIDVKELLEDYCQRMKGKIKKFGLTIQTSFLPAIINIDKESFTLIFMNLLDNAIKYNKTNGNIIVSNEIKNNRVLISIRDTGIGIPTSVIDKIFEPFYTVNKDRSRLSGGSGLGLALTKDLIEKQNGTITVESHEGVGSNFVISFPKID</sequence>
<dbReference type="PRINTS" id="PR00344">
    <property type="entry name" value="BCTRLSENSOR"/>
</dbReference>
<dbReference type="EC" id="2.7.13.3" evidence="3"/>
<dbReference type="SUPFAM" id="SSF55874">
    <property type="entry name" value="ATPase domain of HSP90 chaperone/DNA topoisomerase II/histidine kinase"/>
    <property type="match status" value="1"/>
</dbReference>
<comment type="catalytic activity">
    <reaction evidence="1">
        <text>ATP + protein L-histidine = ADP + protein N-phospho-L-histidine.</text>
        <dbReference type="EC" id="2.7.13.3"/>
    </reaction>
</comment>
<dbReference type="InterPro" id="IPR029151">
    <property type="entry name" value="Sensor-like_sf"/>
</dbReference>
<dbReference type="Gene3D" id="6.10.340.10">
    <property type="match status" value="1"/>
</dbReference>
<gene>
    <name evidence="18" type="ORF">GCM10007380_27410</name>
</gene>
<dbReference type="SUPFAM" id="SSF47384">
    <property type="entry name" value="Homodimeric domain of signal transducing histidine kinase"/>
    <property type="match status" value="1"/>
</dbReference>
<dbReference type="PANTHER" id="PTHR45528">
    <property type="entry name" value="SENSOR HISTIDINE KINASE CPXA"/>
    <property type="match status" value="1"/>
</dbReference>
<accession>A0A8J3AK42</accession>
<dbReference type="InterPro" id="IPR036890">
    <property type="entry name" value="HATPase_C_sf"/>
</dbReference>
<keyword evidence="6" id="KW-0808">Transferase</keyword>
<evidence type="ECO:0000256" key="12">
    <source>
        <dbReference type="ARBA" id="ARBA00023012"/>
    </source>
</evidence>
<evidence type="ECO:0000259" key="17">
    <source>
        <dbReference type="PROSITE" id="PS50885"/>
    </source>
</evidence>
<dbReference type="InterPro" id="IPR003660">
    <property type="entry name" value="HAMP_dom"/>
</dbReference>
<comment type="subcellular location">
    <subcellularLocation>
        <location evidence="2">Cell membrane</location>
        <topology evidence="2">Multi-pass membrane protein</topology>
    </subcellularLocation>
</comment>
<keyword evidence="7 15" id="KW-0812">Transmembrane</keyword>
<feature type="domain" description="HAMP" evidence="17">
    <location>
        <begin position="191"/>
        <end position="243"/>
    </location>
</feature>
<evidence type="ECO:0000256" key="14">
    <source>
        <dbReference type="SAM" id="Coils"/>
    </source>
</evidence>
<dbReference type="SUPFAM" id="SSF158472">
    <property type="entry name" value="HAMP domain-like"/>
    <property type="match status" value="1"/>
</dbReference>
<keyword evidence="11 15" id="KW-1133">Transmembrane helix</keyword>
<dbReference type="Gene3D" id="3.30.565.10">
    <property type="entry name" value="Histidine kinase-like ATPase, C-terminal domain"/>
    <property type="match status" value="1"/>
</dbReference>
<dbReference type="SMART" id="SM00388">
    <property type="entry name" value="HisKA"/>
    <property type="match status" value="1"/>
</dbReference>
<dbReference type="InterPro" id="IPR036097">
    <property type="entry name" value="HisK_dim/P_sf"/>
</dbReference>
<evidence type="ECO:0000259" key="16">
    <source>
        <dbReference type="PROSITE" id="PS50109"/>
    </source>
</evidence>
<evidence type="ECO:0000256" key="1">
    <source>
        <dbReference type="ARBA" id="ARBA00000085"/>
    </source>
</evidence>
<dbReference type="RefSeq" id="WP_087999809.1">
    <property type="nucleotide sequence ID" value="NZ_BMHB01000001.1"/>
</dbReference>
<dbReference type="Gene3D" id="1.10.287.130">
    <property type="match status" value="1"/>
</dbReference>
<keyword evidence="12" id="KW-0902">Two-component regulatory system</keyword>
<evidence type="ECO:0000256" key="11">
    <source>
        <dbReference type="ARBA" id="ARBA00022989"/>
    </source>
</evidence>
<feature type="transmembrane region" description="Helical" evidence="15">
    <location>
        <begin position="170"/>
        <end position="190"/>
    </location>
</feature>
<evidence type="ECO:0000256" key="4">
    <source>
        <dbReference type="ARBA" id="ARBA00022475"/>
    </source>
</evidence>
<dbReference type="PROSITE" id="PS50109">
    <property type="entry name" value="HIS_KIN"/>
    <property type="match status" value="1"/>
</dbReference>
<keyword evidence="10" id="KW-0067">ATP-binding</keyword>
<evidence type="ECO:0000256" key="3">
    <source>
        <dbReference type="ARBA" id="ARBA00012438"/>
    </source>
</evidence>
<dbReference type="AlphaFoldDB" id="A0A8J3AK42"/>
<evidence type="ECO:0000313" key="18">
    <source>
        <dbReference type="EMBL" id="GGI15325.1"/>
    </source>
</evidence>
<proteinExistence type="predicted"/>
<feature type="domain" description="Histidine kinase" evidence="16">
    <location>
        <begin position="272"/>
        <end position="487"/>
    </location>
</feature>
<evidence type="ECO:0000256" key="5">
    <source>
        <dbReference type="ARBA" id="ARBA00022553"/>
    </source>
</evidence>
<name>A0A8J3AK42_9BACI</name>
<dbReference type="EMBL" id="BMHB01000001">
    <property type="protein sequence ID" value="GGI15325.1"/>
    <property type="molecule type" value="Genomic_DNA"/>
</dbReference>
<dbReference type="InterPro" id="IPR005467">
    <property type="entry name" value="His_kinase_dom"/>
</dbReference>
<keyword evidence="9 18" id="KW-0418">Kinase</keyword>
<keyword evidence="19" id="KW-1185">Reference proteome</keyword>
<evidence type="ECO:0000256" key="13">
    <source>
        <dbReference type="ARBA" id="ARBA00023136"/>
    </source>
</evidence>
<dbReference type="GO" id="GO:0005886">
    <property type="term" value="C:plasma membrane"/>
    <property type="evidence" value="ECO:0007669"/>
    <property type="project" value="UniProtKB-SubCell"/>
</dbReference>
<evidence type="ECO:0000256" key="10">
    <source>
        <dbReference type="ARBA" id="ARBA00022840"/>
    </source>
</evidence>
<dbReference type="InterPro" id="IPR004358">
    <property type="entry name" value="Sig_transdc_His_kin-like_C"/>
</dbReference>
<evidence type="ECO:0000256" key="7">
    <source>
        <dbReference type="ARBA" id="ARBA00022692"/>
    </source>
</evidence>
<dbReference type="SMART" id="SM00387">
    <property type="entry name" value="HATPase_c"/>
    <property type="match status" value="1"/>
</dbReference>
<dbReference type="FunFam" id="3.30.565.10:FF:000006">
    <property type="entry name" value="Sensor histidine kinase WalK"/>
    <property type="match status" value="1"/>
</dbReference>
<dbReference type="CDD" id="cd00075">
    <property type="entry name" value="HATPase"/>
    <property type="match status" value="1"/>
</dbReference>
<dbReference type="PANTHER" id="PTHR45528:SF1">
    <property type="entry name" value="SENSOR HISTIDINE KINASE CPXA"/>
    <property type="match status" value="1"/>
</dbReference>
<feature type="transmembrane region" description="Helical" evidence="15">
    <location>
        <begin position="12"/>
        <end position="29"/>
    </location>
</feature>
<evidence type="ECO:0000256" key="8">
    <source>
        <dbReference type="ARBA" id="ARBA00022741"/>
    </source>
</evidence>
<dbReference type="Proteomes" id="UP000626244">
    <property type="component" value="Unassembled WGS sequence"/>
</dbReference>
<dbReference type="GO" id="GO:0005524">
    <property type="term" value="F:ATP binding"/>
    <property type="evidence" value="ECO:0007669"/>
    <property type="project" value="UniProtKB-KW"/>
</dbReference>
<dbReference type="SUPFAM" id="SSF103190">
    <property type="entry name" value="Sensory domain-like"/>
    <property type="match status" value="1"/>
</dbReference>
<dbReference type="Pfam" id="PF02518">
    <property type="entry name" value="HATPase_c"/>
    <property type="match status" value="1"/>
</dbReference>
<dbReference type="GO" id="GO:0000155">
    <property type="term" value="F:phosphorelay sensor kinase activity"/>
    <property type="evidence" value="ECO:0007669"/>
    <property type="project" value="InterPro"/>
</dbReference>
<dbReference type="OrthoDB" id="9786919at2"/>
<keyword evidence="14" id="KW-0175">Coiled coil</keyword>
<evidence type="ECO:0000256" key="15">
    <source>
        <dbReference type="SAM" id="Phobius"/>
    </source>
</evidence>
<evidence type="ECO:0000256" key="9">
    <source>
        <dbReference type="ARBA" id="ARBA00022777"/>
    </source>
</evidence>
<evidence type="ECO:0000256" key="6">
    <source>
        <dbReference type="ARBA" id="ARBA00022679"/>
    </source>
</evidence>
<dbReference type="InterPro" id="IPR003594">
    <property type="entry name" value="HATPase_dom"/>
</dbReference>
<organism evidence="18 19">
    <name type="scientific">Gottfriedia solisilvae</name>
    <dbReference type="NCBI Taxonomy" id="1516104"/>
    <lineage>
        <taxon>Bacteria</taxon>
        <taxon>Bacillati</taxon>
        <taxon>Bacillota</taxon>
        <taxon>Bacilli</taxon>
        <taxon>Bacillales</taxon>
        <taxon>Bacillaceae</taxon>
        <taxon>Gottfriedia</taxon>
    </lineage>
</organism>